<dbReference type="EMBL" id="BAAAOP010000004">
    <property type="protein sequence ID" value="GAA2186596.1"/>
    <property type="molecule type" value="Genomic_DNA"/>
</dbReference>
<dbReference type="Proteomes" id="UP001501084">
    <property type="component" value="Unassembled WGS sequence"/>
</dbReference>
<dbReference type="SMART" id="SM00062">
    <property type="entry name" value="PBPb"/>
    <property type="match status" value="1"/>
</dbReference>
<feature type="domain" description="Solute-binding protein family 3/N-terminal" evidence="3">
    <location>
        <begin position="97"/>
        <end position="330"/>
    </location>
</feature>
<comment type="caution">
    <text evidence="4">The sequence shown here is derived from an EMBL/GenBank/DDBJ whole genome shotgun (WGS) entry which is preliminary data.</text>
</comment>
<keyword evidence="1 2" id="KW-0732">Signal</keyword>
<keyword evidence="5" id="KW-1185">Reference proteome</keyword>
<dbReference type="InterPro" id="IPR001638">
    <property type="entry name" value="Solute-binding_3/MltF_N"/>
</dbReference>
<protein>
    <submittedName>
        <fullName evidence="4">ABC transporter substrate-binding protein</fullName>
    </submittedName>
</protein>
<accession>A0ABP5MYL2</accession>
<proteinExistence type="predicted"/>
<name>A0ABP5MYL2_9MICO</name>
<evidence type="ECO:0000256" key="1">
    <source>
        <dbReference type="ARBA" id="ARBA00022729"/>
    </source>
</evidence>
<evidence type="ECO:0000259" key="3">
    <source>
        <dbReference type="SMART" id="SM00062"/>
    </source>
</evidence>
<dbReference type="SUPFAM" id="SSF53850">
    <property type="entry name" value="Periplasmic binding protein-like II"/>
    <property type="match status" value="1"/>
</dbReference>
<evidence type="ECO:0000313" key="5">
    <source>
        <dbReference type="Proteomes" id="UP001501084"/>
    </source>
</evidence>
<reference evidence="5" key="1">
    <citation type="journal article" date="2019" name="Int. J. Syst. Evol. Microbiol.">
        <title>The Global Catalogue of Microorganisms (GCM) 10K type strain sequencing project: providing services to taxonomists for standard genome sequencing and annotation.</title>
        <authorList>
            <consortium name="The Broad Institute Genomics Platform"/>
            <consortium name="The Broad Institute Genome Sequencing Center for Infectious Disease"/>
            <person name="Wu L."/>
            <person name="Ma J."/>
        </authorList>
    </citation>
    <scope>NUCLEOTIDE SEQUENCE [LARGE SCALE GENOMIC DNA]</scope>
    <source>
        <strain evidence="5">JCM 14919</strain>
    </source>
</reference>
<evidence type="ECO:0000313" key="4">
    <source>
        <dbReference type="EMBL" id="GAA2186596.1"/>
    </source>
</evidence>
<gene>
    <name evidence="4" type="ORF">GCM10009786_07950</name>
</gene>
<feature type="chain" id="PRO_5046024232" evidence="2">
    <location>
        <begin position="37"/>
        <end position="346"/>
    </location>
</feature>
<dbReference type="RefSeq" id="WP_336662354.1">
    <property type="nucleotide sequence ID" value="NZ_BAAAOP010000004.1"/>
</dbReference>
<dbReference type="Pfam" id="PF00497">
    <property type="entry name" value="SBP_bac_3"/>
    <property type="match status" value="1"/>
</dbReference>
<dbReference type="Gene3D" id="3.40.190.10">
    <property type="entry name" value="Periplasmic binding protein-like II"/>
    <property type="match status" value="2"/>
</dbReference>
<dbReference type="CDD" id="cd01004">
    <property type="entry name" value="PBP2_MidA_like"/>
    <property type="match status" value="1"/>
</dbReference>
<sequence>MPTIPTPSAPAPRLRSRVALVSLAVLALAGLTSCGAVVTEEEQANAAPGSAADAAPAGDSPFDLTSASVDERLRIDPVPEAVAALEASGFDPIQEGKLTVAHSAYEAPLGFLAEDDNATLLGIEPDIANLVADGLGLEYAPENVAWADWPLGVESGKYDVVVSNVTVTEERKDLFDFATHRNDVLAFSVAADSEIEEIAEAKDVAGLTVVVGSGTNQEKILLDWFAENERNGLEPGEAVYYDDNAAGQLALVSGRVDAIFGPNPTASYVAAVSGESKVVGTLNGGFPENAQIGVTTARDNGLIEPVSIVLNAIIEDGTYAKALERWDLSDEAVAESLVNPPGLPRP</sequence>
<dbReference type="PANTHER" id="PTHR35936:SF17">
    <property type="entry name" value="ARGININE-BINDING EXTRACELLULAR PROTEIN ARTP"/>
    <property type="match status" value="1"/>
</dbReference>
<organism evidence="4 5">
    <name type="scientific">Leucobacter alluvii</name>
    <dbReference type="NCBI Taxonomy" id="340321"/>
    <lineage>
        <taxon>Bacteria</taxon>
        <taxon>Bacillati</taxon>
        <taxon>Actinomycetota</taxon>
        <taxon>Actinomycetes</taxon>
        <taxon>Micrococcales</taxon>
        <taxon>Microbacteriaceae</taxon>
        <taxon>Leucobacter</taxon>
    </lineage>
</organism>
<dbReference type="PANTHER" id="PTHR35936">
    <property type="entry name" value="MEMBRANE-BOUND LYTIC MUREIN TRANSGLYCOSYLASE F"/>
    <property type="match status" value="1"/>
</dbReference>
<evidence type="ECO:0000256" key="2">
    <source>
        <dbReference type="SAM" id="SignalP"/>
    </source>
</evidence>
<feature type="signal peptide" evidence="2">
    <location>
        <begin position="1"/>
        <end position="36"/>
    </location>
</feature>